<gene>
    <name evidence="1" type="ORF">BDW59DRAFT_142191</name>
</gene>
<protein>
    <submittedName>
        <fullName evidence="1">Uncharacterized protein</fullName>
    </submittedName>
</protein>
<dbReference type="EMBL" id="JBFXLS010000016">
    <property type="protein sequence ID" value="KAL2829547.1"/>
    <property type="molecule type" value="Genomic_DNA"/>
</dbReference>
<name>A0ABR4IPM5_9EURO</name>
<evidence type="ECO:0000313" key="1">
    <source>
        <dbReference type="EMBL" id="KAL2829547.1"/>
    </source>
</evidence>
<sequence>MVPHLHQIPLTFPRQPTAILNRGPDAKGQAWIGTAMPTMVGAGLVIEESIYDALCEEAPRIWGSTERLDASRRRF</sequence>
<dbReference type="Proteomes" id="UP001610335">
    <property type="component" value="Unassembled WGS sequence"/>
</dbReference>
<proteinExistence type="predicted"/>
<accession>A0ABR4IPM5</accession>
<evidence type="ECO:0000313" key="2">
    <source>
        <dbReference type="Proteomes" id="UP001610335"/>
    </source>
</evidence>
<keyword evidence="2" id="KW-1185">Reference proteome</keyword>
<organism evidence="1 2">
    <name type="scientific">Aspergillus cavernicola</name>
    <dbReference type="NCBI Taxonomy" id="176166"/>
    <lineage>
        <taxon>Eukaryota</taxon>
        <taxon>Fungi</taxon>
        <taxon>Dikarya</taxon>
        <taxon>Ascomycota</taxon>
        <taxon>Pezizomycotina</taxon>
        <taxon>Eurotiomycetes</taxon>
        <taxon>Eurotiomycetidae</taxon>
        <taxon>Eurotiales</taxon>
        <taxon>Aspergillaceae</taxon>
        <taxon>Aspergillus</taxon>
        <taxon>Aspergillus subgen. Nidulantes</taxon>
    </lineage>
</organism>
<reference evidence="1 2" key="1">
    <citation type="submission" date="2024-07" db="EMBL/GenBank/DDBJ databases">
        <title>Section-level genome sequencing and comparative genomics of Aspergillus sections Usti and Cavernicolus.</title>
        <authorList>
            <consortium name="Lawrence Berkeley National Laboratory"/>
            <person name="Nybo J.L."/>
            <person name="Vesth T.C."/>
            <person name="Theobald S."/>
            <person name="Frisvad J.C."/>
            <person name="Larsen T.O."/>
            <person name="Kjaerboelling I."/>
            <person name="Rothschild-Mancinelli K."/>
            <person name="Lyhne E.K."/>
            <person name="Kogle M.E."/>
            <person name="Barry K."/>
            <person name="Clum A."/>
            <person name="Na H."/>
            <person name="Ledsgaard L."/>
            <person name="Lin J."/>
            <person name="Lipzen A."/>
            <person name="Kuo A."/>
            <person name="Riley R."/>
            <person name="Mondo S."/>
            <person name="LaButti K."/>
            <person name="Haridas S."/>
            <person name="Pangalinan J."/>
            <person name="Salamov A.A."/>
            <person name="Simmons B.A."/>
            <person name="Magnuson J.K."/>
            <person name="Chen J."/>
            <person name="Drula E."/>
            <person name="Henrissat B."/>
            <person name="Wiebenga A."/>
            <person name="Lubbers R.J."/>
            <person name="Gomes A.C."/>
            <person name="Makela M.R."/>
            <person name="Stajich J."/>
            <person name="Grigoriev I.V."/>
            <person name="Mortensen U.H."/>
            <person name="De vries R.P."/>
            <person name="Baker S.E."/>
            <person name="Andersen M.R."/>
        </authorList>
    </citation>
    <scope>NUCLEOTIDE SEQUENCE [LARGE SCALE GENOMIC DNA]</scope>
    <source>
        <strain evidence="1 2">CBS 600.67</strain>
    </source>
</reference>
<comment type="caution">
    <text evidence="1">The sequence shown here is derived from an EMBL/GenBank/DDBJ whole genome shotgun (WGS) entry which is preliminary data.</text>
</comment>